<evidence type="ECO:0000256" key="1">
    <source>
        <dbReference type="SAM" id="MobiDB-lite"/>
    </source>
</evidence>
<organism evidence="3 4">
    <name type="scientific">Puccinia graminis f. sp. tritici</name>
    <dbReference type="NCBI Taxonomy" id="56615"/>
    <lineage>
        <taxon>Eukaryota</taxon>
        <taxon>Fungi</taxon>
        <taxon>Dikarya</taxon>
        <taxon>Basidiomycota</taxon>
        <taxon>Pucciniomycotina</taxon>
        <taxon>Pucciniomycetes</taxon>
        <taxon>Pucciniales</taxon>
        <taxon>Pucciniaceae</taxon>
        <taxon>Puccinia</taxon>
    </lineage>
</organism>
<evidence type="ECO:0000313" key="4">
    <source>
        <dbReference type="Proteomes" id="UP000325313"/>
    </source>
</evidence>
<dbReference type="Proteomes" id="UP000325313">
    <property type="component" value="Unassembled WGS sequence"/>
</dbReference>
<evidence type="ECO:0008006" key="5">
    <source>
        <dbReference type="Google" id="ProtNLM"/>
    </source>
</evidence>
<proteinExistence type="predicted"/>
<gene>
    <name evidence="3" type="ORF">PGTUg99_030877</name>
</gene>
<reference evidence="3 4" key="1">
    <citation type="submission" date="2019-05" db="EMBL/GenBank/DDBJ databases">
        <title>Emergence of the Ug99 lineage of the wheat stem rust pathogen through somatic hybridization.</title>
        <authorList>
            <person name="Li F."/>
            <person name="Upadhyaya N.M."/>
            <person name="Sperschneider J."/>
            <person name="Matny O."/>
            <person name="Nguyen-Phuc H."/>
            <person name="Mago R."/>
            <person name="Raley C."/>
            <person name="Miller M.E."/>
            <person name="Silverstein K.A.T."/>
            <person name="Henningsen E."/>
            <person name="Hirsch C.D."/>
            <person name="Visser B."/>
            <person name="Pretorius Z.A."/>
            <person name="Steffenson B.J."/>
            <person name="Schwessinger B."/>
            <person name="Dodds P.N."/>
            <person name="Figueroa M."/>
        </authorList>
    </citation>
    <scope>NUCLEOTIDE SEQUENCE [LARGE SCALE GENOMIC DNA]</scope>
    <source>
        <strain evidence="3 4">Ug99</strain>
    </source>
</reference>
<comment type="caution">
    <text evidence="3">The sequence shown here is derived from an EMBL/GenBank/DDBJ whole genome shotgun (WGS) entry which is preliminary data.</text>
</comment>
<feature type="compositionally biased region" description="Pro residues" evidence="1">
    <location>
        <begin position="35"/>
        <end position="45"/>
    </location>
</feature>
<feature type="region of interest" description="Disordered" evidence="1">
    <location>
        <begin position="33"/>
        <end position="54"/>
    </location>
</feature>
<accession>A0A5B0RET9</accession>
<name>A0A5B0RET9_PUCGR</name>
<dbReference type="EMBL" id="VDEP01000204">
    <property type="protein sequence ID" value="KAA1124401.1"/>
    <property type="molecule type" value="Genomic_DNA"/>
</dbReference>
<keyword evidence="2" id="KW-0732">Signal</keyword>
<evidence type="ECO:0000313" key="3">
    <source>
        <dbReference type="EMBL" id="KAA1124401.1"/>
    </source>
</evidence>
<sequence>MPRVCLQTSATIALIVVLIQLAEAVNYDPLRPNFRPAPPTRPSPPQHCGNGFLQNSRGDPTPLCTNYEDKKFECGIGNCHIYDAHGKQQPYSTLSFHHCQRIGENGEVEASDQTIQPIRFEADNKAKTLSRPSISVHPLIAHFRVLMDELPFLAARLLISGHGHRDRRAGRRLLQMLLEQ</sequence>
<protein>
    <recommendedName>
        <fullName evidence="5">Secreted protein</fullName>
    </recommendedName>
</protein>
<dbReference type="AlphaFoldDB" id="A0A5B0RET9"/>
<evidence type="ECO:0000256" key="2">
    <source>
        <dbReference type="SAM" id="SignalP"/>
    </source>
</evidence>
<feature type="signal peptide" evidence="2">
    <location>
        <begin position="1"/>
        <end position="24"/>
    </location>
</feature>
<feature type="chain" id="PRO_5022861862" description="Secreted protein" evidence="2">
    <location>
        <begin position="25"/>
        <end position="180"/>
    </location>
</feature>